<comment type="caution">
    <text evidence="2">The sequence shown here is derived from an EMBL/GenBank/DDBJ whole genome shotgun (WGS) entry which is preliminary data.</text>
</comment>
<evidence type="ECO:0000256" key="1">
    <source>
        <dbReference type="SAM" id="Phobius"/>
    </source>
</evidence>
<dbReference type="AlphaFoldDB" id="A0ABD3LL74"/>
<dbReference type="Proteomes" id="UP001634007">
    <property type="component" value="Unassembled WGS sequence"/>
</dbReference>
<keyword evidence="1" id="KW-1133">Transmembrane helix</keyword>
<dbReference type="EMBL" id="JBJKBG010000001">
    <property type="protein sequence ID" value="KAL3752545.1"/>
    <property type="molecule type" value="Genomic_DNA"/>
</dbReference>
<keyword evidence="1" id="KW-0472">Membrane</keyword>
<accession>A0ABD3LL74</accession>
<keyword evidence="3" id="KW-1185">Reference proteome</keyword>
<organism evidence="2 3">
    <name type="scientific">Eucalyptus globulus</name>
    <name type="common">Tasmanian blue gum</name>
    <dbReference type="NCBI Taxonomy" id="34317"/>
    <lineage>
        <taxon>Eukaryota</taxon>
        <taxon>Viridiplantae</taxon>
        <taxon>Streptophyta</taxon>
        <taxon>Embryophyta</taxon>
        <taxon>Tracheophyta</taxon>
        <taxon>Spermatophyta</taxon>
        <taxon>Magnoliopsida</taxon>
        <taxon>eudicotyledons</taxon>
        <taxon>Gunneridae</taxon>
        <taxon>Pentapetalae</taxon>
        <taxon>rosids</taxon>
        <taxon>malvids</taxon>
        <taxon>Myrtales</taxon>
        <taxon>Myrtaceae</taxon>
        <taxon>Myrtoideae</taxon>
        <taxon>Eucalypteae</taxon>
        <taxon>Eucalyptus</taxon>
    </lineage>
</organism>
<dbReference type="PANTHER" id="PTHR33430:SF1">
    <property type="entry name" value="PGG DOMAIN-CONTAINING PROTEIN"/>
    <property type="match status" value="1"/>
</dbReference>
<feature type="transmembrane region" description="Helical" evidence="1">
    <location>
        <begin position="146"/>
        <end position="170"/>
    </location>
</feature>
<evidence type="ECO:0000313" key="3">
    <source>
        <dbReference type="Proteomes" id="UP001634007"/>
    </source>
</evidence>
<gene>
    <name evidence="2" type="ORF">ACJRO7_000021</name>
</gene>
<dbReference type="PANTHER" id="PTHR33430">
    <property type="entry name" value="MATERNAL EFFECT EMBRYO ARREST PROTEIN"/>
    <property type="match status" value="1"/>
</dbReference>
<feature type="transmembrane region" description="Helical" evidence="1">
    <location>
        <begin position="106"/>
        <end position="126"/>
    </location>
</feature>
<name>A0ABD3LL74_EUCGL</name>
<protein>
    <submittedName>
        <fullName evidence="2">Uncharacterized protein</fullName>
    </submittedName>
</protein>
<sequence>MSQVKSDINSEDMEATVEVHQNALDDLVNVNTLFTAVFNIEGNKQCEAGVRVARRLVKNEVISFACYLFSSLVAKSLKTHLFTYLLSQHTLEKINCKSSKGLRGTLFALSTSTSVIGGVLLLYSMVDMIQLRLGKIACKGTETLNAVGALMAVNILALVIYIPFVSHAIYKFTKIFDKLQEKQKLSNEN</sequence>
<reference evidence="2 3" key="1">
    <citation type="submission" date="2024-11" db="EMBL/GenBank/DDBJ databases">
        <title>Chromosome-level genome assembly of Eucalyptus globulus Labill. provides insights into its genome evolution.</title>
        <authorList>
            <person name="Li X."/>
        </authorList>
    </citation>
    <scope>NUCLEOTIDE SEQUENCE [LARGE SCALE GENOMIC DNA]</scope>
    <source>
        <strain evidence="2">CL2024</strain>
        <tissue evidence="2">Fresh tender leaves</tissue>
    </source>
</reference>
<evidence type="ECO:0000313" key="2">
    <source>
        <dbReference type="EMBL" id="KAL3752545.1"/>
    </source>
</evidence>
<proteinExistence type="predicted"/>
<keyword evidence="1" id="KW-0812">Transmembrane</keyword>